<keyword evidence="3" id="KW-1185">Reference proteome</keyword>
<name>A0AAD6UA12_9AGAR</name>
<protein>
    <submittedName>
        <fullName evidence="2">Uncharacterized protein</fullName>
    </submittedName>
</protein>
<keyword evidence="1" id="KW-0732">Signal</keyword>
<accession>A0AAD6UA12</accession>
<reference evidence="2" key="1">
    <citation type="submission" date="2023-03" db="EMBL/GenBank/DDBJ databases">
        <title>Massive genome expansion in bonnet fungi (Mycena s.s.) driven by repeated elements and novel gene families across ecological guilds.</title>
        <authorList>
            <consortium name="Lawrence Berkeley National Laboratory"/>
            <person name="Harder C.B."/>
            <person name="Miyauchi S."/>
            <person name="Viragh M."/>
            <person name="Kuo A."/>
            <person name="Thoen E."/>
            <person name="Andreopoulos B."/>
            <person name="Lu D."/>
            <person name="Skrede I."/>
            <person name="Drula E."/>
            <person name="Henrissat B."/>
            <person name="Morin E."/>
            <person name="Kohler A."/>
            <person name="Barry K."/>
            <person name="LaButti K."/>
            <person name="Morin E."/>
            <person name="Salamov A."/>
            <person name="Lipzen A."/>
            <person name="Mereny Z."/>
            <person name="Hegedus B."/>
            <person name="Baldrian P."/>
            <person name="Stursova M."/>
            <person name="Weitz H."/>
            <person name="Taylor A."/>
            <person name="Grigoriev I.V."/>
            <person name="Nagy L.G."/>
            <person name="Martin F."/>
            <person name="Kauserud H."/>
        </authorList>
    </citation>
    <scope>NUCLEOTIDE SEQUENCE</scope>
    <source>
        <strain evidence="2">CBHHK173m</strain>
    </source>
</reference>
<evidence type="ECO:0000313" key="2">
    <source>
        <dbReference type="EMBL" id="KAJ7096620.1"/>
    </source>
</evidence>
<dbReference type="Proteomes" id="UP001222325">
    <property type="component" value="Unassembled WGS sequence"/>
</dbReference>
<evidence type="ECO:0000256" key="1">
    <source>
        <dbReference type="SAM" id="SignalP"/>
    </source>
</evidence>
<proteinExistence type="predicted"/>
<dbReference type="AlphaFoldDB" id="A0AAD6UA12"/>
<feature type="signal peptide" evidence="1">
    <location>
        <begin position="1"/>
        <end position="22"/>
    </location>
</feature>
<dbReference type="EMBL" id="JARJCN010000011">
    <property type="protein sequence ID" value="KAJ7096620.1"/>
    <property type="molecule type" value="Genomic_DNA"/>
</dbReference>
<feature type="chain" id="PRO_5042069562" evidence="1">
    <location>
        <begin position="23"/>
        <end position="328"/>
    </location>
</feature>
<gene>
    <name evidence="2" type="ORF">B0H15DRAFT_962715</name>
</gene>
<evidence type="ECO:0000313" key="3">
    <source>
        <dbReference type="Proteomes" id="UP001222325"/>
    </source>
</evidence>
<sequence>MSNSILPALGACVVFTIDPVASLDPETLEDAEAVEACKGLVSNQYAGIVVERSGLYQPWDPYNGCTVEFILQGTPKSYPDKFMEASMSVPIHPMTIENHPSGRVPLQPSNPLPWDDCYISTFWSASVRSPTLFSETEPACALDLDELNRHERFLFSDVARHEALCMDNGIDQRALFPIGKDPLSNPDSACVAEEPTGDLRDEKAAVVVELDIFSNPALQAMITVNFSNDLSTITELNDPADYFKEIAEIARIQNEAKPRLAEARAHAIKEAAKLNAEYDERTLDMLAARLPTQGSPGRVSRLTSKVKKRVARIVRPVLRLLCPTRIFA</sequence>
<organism evidence="2 3">
    <name type="scientific">Mycena belliarum</name>
    <dbReference type="NCBI Taxonomy" id="1033014"/>
    <lineage>
        <taxon>Eukaryota</taxon>
        <taxon>Fungi</taxon>
        <taxon>Dikarya</taxon>
        <taxon>Basidiomycota</taxon>
        <taxon>Agaricomycotina</taxon>
        <taxon>Agaricomycetes</taxon>
        <taxon>Agaricomycetidae</taxon>
        <taxon>Agaricales</taxon>
        <taxon>Marasmiineae</taxon>
        <taxon>Mycenaceae</taxon>
        <taxon>Mycena</taxon>
    </lineage>
</organism>
<comment type="caution">
    <text evidence="2">The sequence shown here is derived from an EMBL/GenBank/DDBJ whole genome shotgun (WGS) entry which is preliminary data.</text>
</comment>